<dbReference type="AlphaFoldDB" id="A0A919W370"/>
<evidence type="ECO:0000256" key="1">
    <source>
        <dbReference type="SAM" id="MobiDB-lite"/>
    </source>
</evidence>
<gene>
    <name evidence="3" type="ORF">Ato02nite_042570</name>
</gene>
<feature type="region of interest" description="Disordered" evidence="1">
    <location>
        <begin position="62"/>
        <end position="86"/>
    </location>
</feature>
<accession>A0A919W370</accession>
<evidence type="ECO:0000259" key="2">
    <source>
        <dbReference type="Pfam" id="PF02589"/>
    </source>
</evidence>
<comment type="caution">
    <text evidence="3">The sequence shown here is derived from an EMBL/GenBank/DDBJ whole genome shotgun (WGS) entry which is preliminary data.</text>
</comment>
<feature type="domain" description="LUD" evidence="2">
    <location>
        <begin position="150"/>
        <end position="248"/>
    </location>
</feature>
<protein>
    <recommendedName>
        <fullName evidence="2">LUD domain-containing protein</fullName>
    </recommendedName>
</protein>
<dbReference type="PANTHER" id="PTHR43682">
    <property type="entry name" value="LACTATE UTILIZATION PROTEIN C"/>
    <property type="match status" value="1"/>
</dbReference>
<reference evidence="3 4" key="1">
    <citation type="submission" date="2021-03" db="EMBL/GenBank/DDBJ databases">
        <title>Whole genome shotgun sequence of Actinoplanes toevensis NBRC 105298.</title>
        <authorList>
            <person name="Komaki H."/>
            <person name="Tamura T."/>
        </authorList>
    </citation>
    <scope>NUCLEOTIDE SEQUENCE [LARGE SCALE GENOMIC DNA]</scope>
    <source>
        <strain evidence="3 4">NBRC 105298</strain>
    </source>
</reference>
<dbReference type="InterPro" id="IPR024185">
    <property type="entry name" value="FTHF_cligase-like_sf"/>
</dbReference>
<name>A0A919W370_9ACTN</name>
<feature type="compositionally biased region" description="Gly residues" evidence="1">
    <location>
        <begin position="69"/>
        <end position="85"/>
    </location>
</feature>
<proteinExistence type="predicted"/>
<evidence type="ECO:0000313" key="4">
    <source>
        <dbReference type="Proteomes" id="UP000677082"/>
    </source>
</evidence>
<dbReference type="EMBL" id="BOQN01000056">
    <property type="protein sequence ID" value="GIM92464.1"/>
    <property type="molecule type" value="Genomic_DNA"/>
</dbReference>
<dbReference type="SUPFAM" id="SSF100950">
    <property type="entry name" value="NagB/RpiA/CoA transferase-like"/>
    <property type="match status" value="1"/>
</dbReference>
<sequence>MAEPMSSKDVILDRIRAALGAGAETPEIPRDYRRGPAQVDLDLLVERLVDYKAVVHRLTAEKPDTGEPVAGGGVEGSGPQAGVGGARPLDDLDHLAEGRANAQVGVEAAAVRAAIAGILGAGTVVVPPGLPLEWLPDGVHGLVDDGLSAERIAAADGVVTAAAVAVVETGTIVLDASPDQGRRIISLLPDLHICVLRADQVVASVPEAVARLDPTRPLTWISGPSATSDIELNRVEGVHGPRNLHVILAGQ</sequence>
<dbReference type="Proteomes" id="UP000677082">
    <property type="component" value="Unassembled WGS sequence"/>
</dbReference>
<dbReference type="PANTHER" id="PTHR43682:SF1">
    <property type="entry name" value="LACTATE UTILIZATION PROTEIN C"/>
    <property type="match status" value="1"/>
</dbReference>
<dbReference type="Gene3D" id="3.40.50.10420">
    <property type="entry name" value="NagB/RpiA/CoA transferase-like"/>
    <property type="match status" value="1"/>
</dbReference>
<dbReference type="InterPro" id="IPR003741">
    <property type="entry name" value="LUD_dom"/>
</dbReference>
<dbReference type="InterPro" id="IPR037171">
    <property type="entry name" value="NagB/RpiA_transferase-like"/>
</dbReference>
<keyword evidence="4" id="KW-1185">Reference proteome</keyword>
<organism evidence="3 4">
    <name type="scientific">Paractinoplanes toevensis</name>
    <dbReference type="NCBI Taxonomy" id="571911"/>
    <lineage>
        <taxon>Bacteria</taxon>
        <taxon>Bacillati</taxon>
        <taxon>Actinomycetota</taxon>
        <taxon>Actinomycetes</taxon>
        <taxon>Micromonosporales</taxon>
        <taxon>Micromonosporaceae</taxon>
        <taxon>Paractinoplanes</taxon>
    </lineage>
</organism>
<evidence type="ECO:0000313" key="3">
    <source>
        <dbReference type="EMBL" id="GIM92464.1"/>
    </source>
</evidence>
<dbReference type="Pfam" id="PF02589">
    <property type="entry name" value="LUD_dom"/>
    <property type="match status" value="1"/>
</dbReference>